<feature type="compositionally biased region" description="Basic and acidic residues" evidence="1">
    <location>
        <begin position="80"/>
        <end position="96"/>
    </location>
</feature>
<keyword evidence="2" id="KW-0812">Transmembrane</keyword>
<feature type="compositionally biased region" description="Polar residues" evidence="1">
    <location>
        <begin position="1"/>
        <end position="15"/>
    </location>
</feature>
<evidence type="ECO:0000256" key="2">
    <source>
        <dbReference type="SAM" id="Phobius"/>
    </source>
</evidence>
<feature type="compositionally biased region" description="Polar residues" evidence="1">
    <location>
        <begin position="48"/>
        <end position="60"/>
    </location>
</feature>
<evidence type="ECO:0000313" key="3">
    <source>
        <dbReference type="EMBL" id="KAK5056267.1"/>
    </source>
</evidence>
<dbReference type="PANTHER" id="PTHR38426">
    <property type="entry name" value="MAINTENANCE OF TELOMERE CAPPING PROTEIN 4"/>
    <property type="match status" value="1"/>
</dbReference>
<feature type="compositionally biased region" description="Basic and acidic residues" evidence="1">
    <location>
        <begin position="130"/>
        <end position="142"/>
    </location>
</feature>
<feature type="compositionally biased region" description="Basic and acidic residues" evidence="1">
    <location>
        <begin position="915"/>
        <end position="924"/>
    </location>
</feature>
<reference evidence="3 4" key="1">
    <citation type="submission" date="2023-08" db="EMBL/GenBank/DDBJ databases">
        <title>Black Yeasts Isolated from many extreme environments.</title>
        <authorList>
            <person name="Coleine C."/>
            <person name="Stajich J.E."/>
            <person name="Selbmann L."/>
        </authorList>
    </citation>
    <scope>NUCLEOTIDE SEQUENCE [LARGE SCALE GENOMIC DNA]</scope>
    <source>
        <strain evidence="3 4">CCFEE 6328</strain>
    </source>
</reference>
<dbReference type="InterPro" id="IPR038769">
    <property type="entry name" value="MTC4"/>
</dbReference>
<feature type="region of interest" description="Disordered" evidence="1">
    <location>
        <begin position="522"/>
        <end position="818"/>
    </location>
</feature>
<feature type="transmembrane region" description="Helical" evidence="2">
    <location>
        <begin position="1261"/>
        <end position="1288"/>
    </location>
</feature>
<feature type="compositionally biased region" description="Polar residues" evidence="1">
    <location>
        <begin position="195"/>
        <end position="220"/>
    </location>
</feature>
<feature type="compositionally biased region" description="Low complexity" evidence="1">
    <location>
        <begin position="938"/>
        <end position="947"/>
    </location>
</feature>
<name>A0ABR0J4C6_9EURO</name>
<accession>A0ABR0J4C6</accession>
<comment type="caution">
    <text evidence="3">The sequence shown here is derived from an EMBL/GenBank/DDBJ whole genome shotgun (WGS) entry which is preliminary data.</text>
</comment>
<dbReference type="Proteomes" id="UP001345691">
    <property type="component" value="Unassembled WGS sequence"/>
</dbReference>
<feature type="region of interest" description="Disordered" evidence="1">
    <location>
        <begin position="1"/>
        <end position="147"/>
    </location>
</feature>
<feature type="region of interest" description="Disordered" evidence="1">
    <location>
        <begin position="251"/>
        <end position="278"/>
    </location>
</feature>
<protein>
    <submittedName>
        <fullName evidence="3">Uncharacterized protein</fullName>
    </submittedName>
</protein>
<evidence type="ECO:0000256" key="1">
    <source>
        <dbReference type="SAM" id="MobiDB-lite"/>
    </source>
</evidence>
<feature type="compositionally biased region" description="Basic and acidic residues" evidence="1">
    <location>
        <begin position="981"/>
        <end position="991"/>
    </location>
</feature>
<gene>
    <name evidence="3" type="ORF">LTR69_007807</name>
</gene>
<keyword evidence="2" id="KW-0472">Membrane</keyword>
<dbReference type="PANTHER" id="PTHR38426:SF1">
    <property type="entry name" value="MAINTENANCE OF TELOMERE CAPPING PROTEIN 4"/>
    <property type="match status" value="1"/>
</dbReference>
<feature type="compositionally biased region" description="Basic residues" evidence="1">
    <location>
        <begin position="566"/>
        <end position="578"/>
    </location>
</feature>
<keyword evidence="2" id="KW-1133">Transmembrane helix</keyword>
<feature type="compositionally biased region" description="Basic residues" evidence="1">
    <location>
        <begin position="1011"/>
        <end position="1020"/>
    </location>
</feature>
<keyword evidence="4" id="KW-1185">Reference proteome</keyword>
<feature type="region of interest" description="Disordered" evidence="1">
    <location>
        <begin position="179"/>
        <end position="229"/>
    </location>
</feature>
<feature type="region of interest" description="Disordered" evidence="1">
    <location>
        <begin position="907"/>
        <end position="1032"/>
    </location>
</feature>
<feature type="compositionally biased region" description="Basic and acidic residues" evidence="1">
    <location>
        <begin position="718"/>
        <end position="728"/>
    </location>
</feature>
<feature type="compositionally biased region" description="Basic residues" evidence="1">
    <location>
        <begin position="626"/>
        <end position="635"/>
    </location>
</feature>
<feature type="region of interest" description="Disordered" evidence="1">
    <location>
        <begin position="442"/>
        <end position="483"/>
    </location>
</feature>
<evidence type="ECO:0000313" key="4">
    <source>
        <dbReference type="Proteomes" id="UP001345691"/>
    </source>
</evidence>
<organism evidence="3 4">
    <name type="scientific">Exophiala sideris</name>
    <dbReference type="NCBI Taxonomy" id="1016849"/>
    <lineage>
        <taxon>Eukaryota</taxon>
        <taxon>Fungi</taxon>
        <taxon>Dikarya</taxon>
        <taxon>Ascomycota</taxon>
        <taxon>Pezizomycotina</taxon>
        <taxon>Eurotiomycetes</taxon>
        <taxon>Chaetothyriomycetidae</taxon>
        <taxon>Chaetothyriales</taxon>
        <taxon>Herpotrichiellaceae</taxon>
        <taxon>Exophiala</taxon>
    </lineage>
</organism>
<sequence length="1305" mass="144397">MSSNTSTPPGGQATSEDAGEHNANGHPSLPAFHSIRQPSKEGVIRTESVASRSHSNQTSSRHADHEPVPSSARYSFGSSRRSDEGSKSQGKEKEMENGAPPHQVARNSGGFLLEPVTNAKRFSRMSMAPARDDSRLKRHSADSELSISKRRHRHYVSNNSSFKSSPLSTEVKQAPVVHNEGHDDQLIPGTDIRRSFSSSQTESHLNGSPAPSSRNVQNGRSPMANVGYAQDPAQIVQMALSLSEGRRRLASGRRYASQEQGERRVISTASRAGPRGTVNRKSIAPFMASNRQASRNGSPKGRDLDTSIGTLAAASDAEELNVEMDFDQQIPPATAARVEKAKIYFELAHEHRRLLQHLPPIRKPGTLPASSSPEAMQKAYNPLQYVRNRKLRIWEKVPIDSEVDGWHDVEKVRAWVDSVTSSHAETQHDPLECVRLPPLDQKLANTDGEDQDGPPADTKNAASPRVPDQLHPKPTRPRSDWVTHPADVIADAYWLEQGLNKTKIQDRDNNIIYPPHTQFKFSGWRNRTPMDMSPTLQQRTPPPELDQVTSEEPPASALPDLPTFRSAHHAHKRGSRTGKLRDSLHITDPNSSRERSRIRRKLFRDSSDSESSGSMSFDDADATDRGRRRLRRKRGLSPDHDSHAIARSKSPTKPSPRVGDSSRESSALNSKRTSADHSALNKLLRLENIKKASPLNRSRTRNESSRPGSTKMPVRSSTEQERTPRDSADYDTATAPNSPGAVQWPSIAINLSPPPSRGPSPSRNPISTILHPFHRKPHDKASEQIDTTDFAEVPVAQGPEPGKDGETDGSRGTSPMTRGMAALSRDHTHTMNDDDVALHSSIEPRLSTVSKVTSHSTAHGGNDHSRFRGIFKGGRIAELVGNEVSKVGDFIWKRDAPSTYRHKAAASEASLRSYKGSESEKEVDANGTVLRMPPPTSPRSRSSTISSGKSERALPTTKTALSDGRPRYNNPNLPSFTSPFQRDREQEDRKQGHLTPDGTDHISRQAAQHRSASHSPRRGRMALPKLDTGYGQSDDLERVQSYGFGAALDLSRSRDASELLNGAIGPTTGRKGLRQPRSAIELTHINGSDVGQEDAEVSGVSWREIERAAALLYSSAIKAREIGRKAEDDAIPLPKFFVETLTPEERASHSTQPLRVKRREHYVLAARNIMRALDTYSSTFNERLTRFTTTVAPDWHRQLQMLEDTVENKMTPQIRTTADRAGELGMKLTTTSTLAVKGLNDSIEDAFRRRRRGPLRLVRRVWFVGIEWTVVGLLWLIWAVVSVIRVLLSSVHAVGKVGQWLLWIN</sequence>
<proteinExistence type="predicted"/>
<dbReference type="EMBL" id="JAVRRF010000018">
    <property type="protein sequence ID" value="KAK5056267.1"/>
    <property type="molecule type" value="Genomic_DNA"/>
</dbReference>
<feature type="compositionally biased region" description="Polar residues" evidence="1">
    <location>
        <begin position="969"/>
        <end position="980"/>
    </location>
</feature>
<feature type="compositionally biased region" description="Basic and acidic residues" evidence="1">
    <location>
        <begin position="579"/>
        <end position="595"/>
    </location>
</feature>